<proteinExistence type="predicted"/>
<sequence length="349" mass="42184">MIILILNILIHFFKKYMKNYSNYIKYSFIIIMFSLMAMTNNKYIVCNSILLNIFPFLEQINNNNVYKYIAHKYNININVCIDDELVLYKNYKNIACIVYKKIDSKFKYINRLNITISDIMEIYYIFDVYMHNDSIKNMYNSRSIDNVIWDVINYNDNHYPRWCKNVDNIKCITCYYYKSIQDFIICIECKSYTCIKCAIICKNHNNLNYYCINCRITDKYNVYCSICLINNNYDLKKYNKINNINNIVPEEYSVGNTHQNIIRYNKDKYNKYMNALLNNINEEYEFIIANKSMEVKKFISLFAKKFYPDAKLQKNDLTYNAESMHYIIMNYSLLLYNKYKNFFDSIICD</sequence>
<dbReference type="RefSeq" id="YP_008003842.1">
    <property type="nucleotide sequence ID" value="NC_021247.1"/>
</dbReference>
<dbReference type="KEGG" id="vg:15613948"/>
<reference evidence="2" key="1">
    <citation type="journal article" date="2013" name="J. Virol.">
        <title>New Insights into the Evolution of Entomopoxvirinae from the Complete Genome Sequences of Four Entomopoxviruses Infecting Adoxophyes honmai, Choristoneura biennis, Choristoneura rosaceana, and Mythimna separata.</title>
        <authorList>
            <person name="Theze J."/>
            <person name="Takatsuka J."/>
            <person name="Li Z."/>
            <person name="Gallais J."/>
            <person name="Doucet D."/>
            <person name="Arif B."/>
            <person name="Nakai M."/>
            <person name="Herniou E.A."/>
        </authorList>
    </citation>
    <scope>NUCLEOTIDE SEQUENCE</scope>
    <source>
        <strain evidence="2">Tokyo</strain>
    </source>
</reference>
<keyword evidence="3" id="KW-1185">Reference proteome</keyword>
<dbReference type="EMBL" id="HF679131">
    <property type="protein sequence ID" value="CCU55340.1"/>
    <property type="molecule type" value="Genomic_DNA"/>
</dbReference>
<evidence type="ECO:0000256" key="1">
    <source>
        <dbReference type="SAM" id="Phobius"/>
    </source>
</evidence>
<evidence type="ECO:0000313" key="2">
    <source>
        <dbReference type="EMBL" id="CCU55340.1"/>
    </source>
</evidence>
<gene>
    <name evidence="2" type="ORF">AHEV_019</name>
</gene>
<dbReference type="GeneID" id="15613948"/>
<dbReference type="Proteomes" id="UP000792575">
    <property type="component" value="Genome"/>
</dbReference>
<keyword evidence="1" id="KW-0472">Membrane</keyword>
<name>A0A916KNT8_9POXV</name>
<protein>
    <submittedName>
        <fullName evidence="2">Uncharacterized protein</fullName>
    </submittedName>
</protein>
<keyword evidence="1" id="KW-0812">Transmembrane</keyword>
<accession>A0A916KNT8</accession>
<evidence type="ECO:0000313" key="3">
    <source>
        <dbReference type="Proteomes" id="UP000792575"/>
    </source>
</evidence>
<organism evidence="2 3">
    <name type="scientific">Adoxophyes honmai entomopoxvirus 'L'</name>
    <dbReference type="NCBI Taxonomy" id="1293540"/>
    <lineage>
        <taxon>Viruses</taxon>
        <taxon>Varidnaviria</taxon>
        <taxon>Bamfordvirae</taxon>
        <taxon>Nucleocytoviricota</taxon>
        <taxon>Pokkesviricetes</taxon>
        <taxon>Chitovirales</taxon>
        <taxon>Poxviridae</taxon>
        <taxon>Entomopoxvirinae</taxon>
        <taxon>Betaentomopoxvirus</taxon>
        <taxon>Betaentomopoxvirus ahonmai</taxon>
    </lineage>
</organism>
<keyword evidence="1" id="KW-1133">Transmembrane helix</keyword>
<feature type="transmembrane region" description="Helical" evidence="1">
    <location>
        <begin position="20"/>
        <end position="38"/>
    </location>
</feature>
<dbReference type="OrthoDB" id="32941at10239"/>